<accession>A0A455SX46</accession>
<proteinExistence type="predicted"/>
<reference evidence="1" key="1">
    <citation type="submission" date="2018-12" db="EMBL/GenBank/DDBJ databases">
        <title>Novel natural products biosynthetic potential of the class Ktedonobacteria.</title>
        <authorList>
            <person name="Zheng Y."/>
            <person name="Saitou A."/>
            <person name="Wang C.M."/>
            <person name="Toyoda A."/>
            <person name="Minakuchi Y."/>
            <person name="Sekiguchi Y."/>
            <person name="Ueda K."/>
            <person name="Takano H."/>
            <person name="Sakai Y."/>
            <person name="Yokota A."/>
            <person name="Yabe S."/>
        </authorList>
    </citation>
    <scope>NUCLEOTIDE SEQUENCE</scope>
    <source>
        <strain evidence="1">A3-2</strain>
    </source>
</reference>
<organism evidence="1">
    <name type="scientific">Thermogemmatispora argillosa</name>
    <dbReference type="NCBI Taxonomy" id="2045280"/>
    <lineage>
        <taxon>Bacteria</taxon>
        <taxon>Bacillati</taxon>
        <taxon>Chloroflexota</taxon>
        <taxon>Ktedonobacteria</taxon>
        <taxon>Thermogemmatisporales</taxon>
        <taxon>Thermogemmatisporaceae</taxon>
        <taxon>Thermogemmatispora</taxon>
    </lineage>
</organism>
<sequence>MTLKMDPVLLRSAALRKACLTSWLTQVQPESATRVSYPSFRLIARAGHGSVLLLDSIVA</sequence>
<dbReference type="EMBL" id="AP019377">
    <property type="protein sequence ID" value="BBH92983.1"/>
    <property type="molecule type" value="Genomic_DNA"/>
</dbReference>
<name>A0A455SX46_9CHLR</name>
<evidence type="ECO:0000313" key="1">
    <source>
        <dbReference type="EMBL" id="BBH92983.1"/>
    </source>
</evidence>
<gene>
    <name evidence="1" type="ORF">KTA_11820</name>
</gene>
<protein>
    <submittedName>
        <fullName evidence="1">Uncharacterized protein</fullName>
    </submittedName>
</protein>
<dbReference type="AlphaFoldDB" id="A0A455SX46"/>